<evidence type="ECO:0000313" key="2">
    <source>
        <dbReference type="EMBL" id="CCD54457.1"/>
    </source>
</evidence>
<reference evidence="3" key="1">
    <citation type="journal article" date="2011" name="PLoS Genet.">
        <title>Genomic analysis of the necrotrophic fungal pathogens Sclerotinia sclerotiorum and Botrytis cinerea.</title>
        <authorList>
            <person name="Amselem J."/>
            <person name="Cuomo C.A."/>
            <person name="van Kan J.A."/>
            <person name="Viaud M."/>
            <person name="Benito E.P."/>
            <person name="Couloux A."/>
            <person name="Coutinho P.M."/>
            <person name="de Vries R.P."/>
            <person name="Dyer P.S."/>
            <person name="Fillinger S."/>
            <person name="Fournier E."/>
            <person name="Gout L."/>
            <person name="Hahn M."/>
            <person name="Kohn L."/>
            <person name="Lapalu N."/>
            <person name="Plummer K.M."/>
            <person name="Pradier J.M."/>
            <person name="Quevillon E."/>
            <person name="Sharon A."/>
            <person name="Simon A."/>
            <person name="ten Have A."/>
            <person name="Tudzynski B."/>
            <person name="Tudzynski P."/>
            <person name="Wincker P."/>
            <person name="Andrew M."/>
            <person name="Anthouard V."/>
            <person name="Beever R.E."/>
            <person name="Beffa R."/>
            <person name="Benoit I."/>
            <person name="Bouzid O."/>
            <person name="Brault B."/>
            <person name="Chen Z."/>
            <person name="Choquer M."/>
            <person name="Collemare J."/>
            <person name="Cotton P."/>
            <person name="Danchin E.G."/>
            <person name="Da Silva C."/>
            <person name="Gautier A."/>
            <person name="Giraud C."/>
            <person name="Giraud T."/>
            <person name="Gonzalez C."/>
            <person name="Grossetete S."/>
            <person name="Guldener U."/>
            <person name="Henrissat B."/>
            <person name="Howlett B.J."/>
            <person name="Kodira C."/>
            <person name="Kretschmer M."/>
            <person name="Lappartient A."/>
            <person name="Leroch M."/>
            <person name="Levis C."/>
            <person name="Mauceli E."/>
            <person name="Neuveglise C."/>
            <person name="Oeser B."/>
            <person name="Pearson M."/>
            <person name="Poulain J."/>
            <person name="Poussereau N."/>
            <person name="Quesneville H."/>
            <person name="Rascle C."/>
            <person name="Schumacher J."/>
            <person name="Segurens B."/>
            <person name="Sexton A."/>
            <person name="Silva E."/>
            <person name="Sirven C."/>
            <person name="Soanes D.M."/>
            <person name="Talbot N.J."/>
            <person name="Templeton M."/>
            <person name="Yandava C."/>
            <person name="Yarden O."/>
            <person name="Zeng Q."/>
            <person name="Rollins J.A."/>
            <person name="Lebrun M.H."/>
            <person name="Dickman M."/>
        </authorList>
    </citation>
    <scope>NUCLEOTIDE SEQUENCE [LARGE SCALE GENOMIC DNA]</scope>
    <source>
        <strain evidence="3">T4</strain>
    </source>
</reference>
<dbReference type="Proteomes" id="UP000008177">
    <property type="component" value="Unplaced contigs"/>
</dbReference>
<dbReference type="InParanoid" id="G2YS59"/>
<name>G2YS59_BOTF4</name>
<sequence>MASSNPKEATRRPHKKSRYGCKSCKTRRLKVRTPILSQHHHSTTTPQTPNSDSIPSAMKLNRHVRIVRGIAYNVNTYSCLSTIPRFQYFPQRSYLFPLPRQSQDGMLISRVLCHAIPFLSIFQPPLPLPSQE</sequence>
<feature type="compositionally biased region" description="Basic residues" evidence="1">
    <location>
        <begin position="12"/>
        <end position="31"/>
    </location>
</feature>
<dbReference type="HOGENOM" id="CLU_1916772_0_0_1"/>
<gene>
    <name evidence="2" type="ORF">BofuT4_P125050.1</name>
</gene>
<proteinExistence type="predicted"/>
<evidence type="ECO:0000313" key="3">
    <source>
        <dbReference type="Proteomes" id="UP000008177"/>
    </source>
</evidence>
<dbReference type="AlphaFoldDB" id="G2YS59"/>
<evidence type="ECO:0000256" key="1">
    <source>
        <dbReference type="SAM" id="MobiDB-lite"/>
    </source>
</evidence>
<protein>
    <submittedName>
        <fullName evidence="2">Uncharacterized protein</fullName>
    </submittedName>
</protein>
<organism evidence="2 3">
    <name type="scientific">Botryotinia fuckeliana (strain T4)</name>
    <name type="common">Noble rot fungus</name>
    <name type="synonym">Botrytis cinerea</name>
    <dbReference type="NCBI Taxonomy" id="999810"/>
    <lineage>
        <taxon>Eukaryota</taxon>
        <taxon>Fungi</taxon>
        <taxon>Dikarya</taxon>
        <taxon>Ascomycota</taxon>
        <taxon>Pezizomycotina</taxon>
        <taxon>Leotiomycetes</taxon>
        <taxon>Helotiales</taxon>
        <taxon>Sclerotiniaceae</taxon>
        <taxon>Botrytis</taxon>
    </lineage>
</organism>
<accession>G2YS59</accession>
<dbReference type="EMBL" id="FQ790351">
    <property type="protein sequence ID" value="CCD54457.1"/>
    <property type="molecule type" value="Genomic_DNA"/>
</dbReference>
<feature type="region of interest" description="Disordered" evidence="1">
    <location>
        <begin position="1"/>
        <end position="56"/>
    </location>
</feature>